<reference evidence="2" key="1">
    <citation type="submission" date="2023-06" db="EMBL/GenBank/DDBJ databases">
        <title>Egi l300058.</title>
        <authorList>
            <person name="Gao L."/>
            <person name="Fang B.-Z."/>
            <person name="Li W.-J."/>
        </authorList>
    </citation>
    <scope>NUCLEOTIDE SEQUENCE</scope>
    <source>
        <strain evidence="2">EGI L300058</strain>
    </source>
</reference>
<sequence length="160" mass="17538">MTTAQSTIDVNVPLSTAYNQWTQFESFPHFMSGVESVTQIDDSRTHWVTKIAGVEREYDAEITDQVADDHIAWHSIGELKQGGRVEFRSAGPEVTTITLTLDWDPEGFVESAGAALQVDDAMVKGDLKNFKTFIEERGVEEGGFRGDIRGGSGATADPQI</sequence>
<dbReference type="Pfam" id="PF03364">
    <property type="entry name" value="Polyketide_cyc"/>
    <property type="match status" value="1"/>
</dbReference>
<comment type="caution">
    <text evidence="2">The sequence shown here is derived from an EMBL/GenBank/DDBJ whole genome shotgun (WGS) entry which is preliminary data.</text>
</comment>
<dbReference type="EMBL" id="JAUHQA010000001">
    <property type="protein sequence ID" value="MDN4479995.1"/>
    <property type="molecule type" value="Genomic_DNA"/>
</dbReference>
<protein>
    <submittedName>
        <fullName evidence="2">SRPBCC family protein</fullName>
    </submittedName>
</protein>
<dbReference type="CDD" id="cd07817">
    <property type="entry name" value="SRPBCC_8"/>
    <property type="match status" value="1"/>
</dbReference>
<feature type="domain" description="Coenzyme Q-binding protein COQ10 START" evidence="1">
    <location>
        <begin position="10"/>
        <end position="118"/>
    </location>
</feature>
<evidence type="ECO:0000313" key="3">
    <source>
        <dbReference type="Proteomes" id="UP001172708"/>
    </source>
</evidence>
<dbReference type="PANTHER" id="PTHR33824">
    <property type="entry name" value="POLYKETIDE CYCLASE/DEHYDRASE AND LIPID TRANSPORT SUPERFAMILY PROTEIN"/>
    <property type="match status" value="1"/>
</dbReference>
<organism evidence="2 3">
    <name type="scientific">Demequina muriae</name>
    <dbReference type="NCBI Taxonomy" id="3051664"/>
    <lineage>
        <taxon>Bacteria</taxon>
        <taxon>Bacillati</taxon>
        <taxon>Actinomycetota</taxon>
        <taxon>Actinomycetes</taxon>
        <taxon>Micrococcales</taxon>
        <taxon>Demequinaceae</taxon>
        <taxon>Demequina</taxon>
    </lineage>
</organism>
<dbReference type="PANTHER" id="PTHR33824:SF7">
    <property type="entry name" value="POLYKETIDE CYCLASE_DEHYDRASE AND LIPID TRANSPORT SUPERFAMILY PROTEIN"/>
    <property type="match status" value="1"/>
</dbReference>
<accession>A0ABT8GEZ5</accession>
<dbReference type="Gene3D" id="3.30.530.20">
    <property type="match status" value="1"/>
</dbReference>
<evidence type="ECO:0000313" key="2">
    <source>
        <dbReference type="EMBL" id="MDN4479995.1"/>
    </source>
</evidence>
<dbReference type="InterPro" id="IPR047137">
    <property type="entry name" value="ORF3"/>
</dbReference>
<dbReference type="RefSeq" id="WP_301141254.1">
    <property type="nucleotide sequence ID" value="NZ_JAUHQA010000001.1"/>
</dbReference>
<dbReference type="Proteomes" id="UP001172708">
    <property type="component" value="Unassembled WGS sequence"/>
</dbReference>
<keyword evidence="3" id="KW-1185">Reference proteome</keyword>
<dbReference type="SUPFAM" id="SSF55961">
    <property type="entry name" value="Bet v1-like"/>
    <property type="match status" value="1"/>
</dbReference>
<proteinExistence type="predicted"/>
<evidence type="ECO:0000259" key="1">
    <source>
        <dbReference type="Pfam" id="PF03364"/>
    </source>
</evidence>
<dbReference type="InterPro" id="IPR005031">
    <property type="entry name" value="COQ10_START"/>
</dbReference>
<name>A0ABT8GEZ5_9MICO</name>
<gene>
    <name evidence="2" type="ORF">QQX02_03535</name>
</gene>
<dbReference type="InterPro" id="IPR023393">
    <property type="entry name" value="START-like_dom_sf"/>
</dbReference>